<dbReference type="PhylomeDB" id="Q171E5"/>
<sequence>MCDTVTIPKKYTTTPTNTNESGTATGSSSVNGATTDGSEAAIGSGTVSTAESVTSDSTYLTDGHLLDYPAPLPYFGYIDQSGVLVMNGFAVDNSGFSYMNGGQTYIYPPNYHCPSSSFNEGGPTENADELDPAASIVDPNQATELLDGVSETPPTINELEASESDTRFSGIPEETVEGLVNGNDGEDSNQQVPQQQSMLSPLDGSYDYAQFYNALYYPGCMVAPFPVLGNGKDDEVVFRNLDSHLKVLIIAEMYYDQFGGVSEEEQARQQSFRKRKKRYRNWDELCTNESERSNSDSRYFVRFRSFVRVRLVNVHRLWPQCTGVASDYSGIVFSWFE</sequence>
<feature type="region of interest" description="Disordered" evidence="1">
    <location>
        <begin position="148"/>
        <end position="167"/>
    </location>
</feature>
<evidence type="ECO:0000313" key="2">
    <source>
        <dbReference type="EMBL" id="EAT40608.1"/>
    </source>
</evidence>
<feature type="region of interest" description="Disordered" evidence="1">
    <location>
        <begin position="176"/>
        <end position="199"/>
    </location>
</feature>
<dbReference type="Proteomes" id="UP000682892">
    <property type="component" value="Chromosome 2"/>
</dbReference>
<feature type="compositionally biased region" description="Polar residues" evidence="1">
    <location>
        <begin position="26"/>
        <end position="37"/>
    </location>
</feature>
<feature type="compositionally biased region" description="Low complexity" evidence="1">
    <location>
        <begin position="1"/>
        <end position="25"/>
    </location>
</feature>
<dbReference type="EMBL" id="CH477458">
    <property type="protein sequence ID" value="EAT40608.1"/>
    <property type="molecule type" value="Genomic_DNA"/>
</dbReference>
<proteinExistence type="predicted"/>
<dbReference type="HOGENOM" id="CLU_824437_0_0_1"/>
<feature type="region of interest" description="Disordered" evidence="1">
    <location>
        <begin position="1"/>
        <end position="49"/>
    </location>
</feature>
<reference evidence="2" key="3">
    <citation type="submission" date="2012-09" db="EMBL/GenBank/DDBJ databases">
        <authorList>
            <consortium name="VectorBase"/>
        </authorList>
    </citation>
    <scope>NUCLEOTIDE SEQUENCE</scope>
    <source>
        <strain evidence="2">Liverpool</strain>
    </source>
</reference>
<gene>
    <name evidence="2" type="ORF">AaeL_AAEL007678</name>
</gene>
<evidence type="ECO:0000313" key="3">
    <source>
        <dbReference type="Proteomes" id="UP000682892"/>
    </source>
</evidence>
<dbReference type="VEuPathDB" id="VectorBase:AAEL027189"/>
<dbReference type="PaxDb" id="7159-AAEL007678-PA"/>
<reference evidence="2" key="2">
    <citation type="journal article" date="2007" name="Science">
        <title>Genome sequence of Aedes aegypti, a major arbovirus vector.</title>
        <authorList>
            <person name="Nene V."/>
            <person name="Wortman J.R."/>
            <person name="Lawson D."/>
            <person name="Haas B."/>
            <person name="Kodira C."/>
            <person name="Tu Z.J."/>
            <person name="Loftus B."/>
            <person name="Xi Z."/>
            <person name="Megy K."/>
            <person name="Grabherr M."/>
            <person name="Ren Q."/>
            <person name="Zdobnov E.M."/>
            <person name="Lobo N.F."/>
            <person name="Campbell K.S."/>
            <person name="Brown S.E."/>
            <person name="Bonaldo M.F."/>
            <person name="Zhu J."/>
            <person name="Sinkins S.P."/>
            <person name="Hogenkamp D.G."/>
            <person name="Amedeo P."/>
            <person name="Arensburger P."/>
            <person name="Atkinson P.W."/>
            <person name="Bidwell S."/>
            <person name="Biedler J."/>
            <person name="Birney E."/>
            <person name="Bruggner R.V."/>
            <person name="Costas J."/>
            <person name="Coy M.R."/>
            <person name="Crabtree J."/>
            <person name="Crawford M."/>
            <person name="Debruyn B."/>
            <person name="Decaprio D."/>
            <person name="Eiglmeier K."/>
            <person name="Eisenstadt E."/>
            <person name="El-Dorry H."/>
            <person name="Gelbart W.M."/>
            <person name="Gomes S.L."/>
            <person name="Hammond M."/>
            <person name="Hannick L.I."/>
            <person name="Hogan J.R."/>
            <person name="Holmes M.H."/>
            <person name="Jaffe D."/>
            <person name="Johnston J.S."/>
            <person name="Kennedy R.C."/>
            <person name="Koo H."/>
            <person name="Kravitz S."/>
            <person name="Kriventseva E.V."/>
            <person name="Kulp D."/>
            <person name="Labutti K."/>
            <person name="Lee E."/>
            <person name="Li S."/>
            <person name="Lovin D.D."/>
            <person name="Mao C."/>
            <person name="Mauceli E."/>
            <person name="Menck C.F."/>
            <person name="Miller J.R."/>
            <person name="Montgomery P."/>
            <person name="Mori A."/>
            <person name="Nascimento A.L."/>
            <person name="Naveira H.F."/>
            <person name="Nusbaum C."/>
            <person name="O'leary S."/>
            <person name="Orvis J."/>
            <person name="Pertea M."/>
            <person name="Quesneville H."/>
            <person name="Reidenbach K.R."/>
            <person name="Rogers Y.H."/>
            <person name="Roth C.W."/>
            <person name="Schneider J.R."/>
            <person name="Schatz M."/>
            <person name="Shumway M."/>
            <person name="Stanke M."/>
            <person name="Stinson E.O."/>
            <person name="Tubio J.M."/>
            <person name="Vanzee J.P."/>
            <person name="Verjovski-Almeida S."/>
            <person name="Werner D."/>
            <person name="White O."/>
            <person name="Wyder S."/>
            <person name="Zeng Q."/>
            <person name="Zhao Q."/>
            <person name="Zhao Y."/>
            <person name="Hill C.A."/>
            <person name="Raikhel A.S."/>
            <person name="Soares M.B."/>
            <person name="Knudson D.L."/>
            <person name="Lee N.H."/>
            <person name="Galagan J."/>
            <person name="Salzberg S.L."/>
            <person name="Paulsen I.T."/>
            <person name="Dimopoulos G."/>
            <person name="Collins F.H."/>
            <person name="Birren B."/>
            <person name="Fraser-Liggett C.M."/>
            <person name="Severson D.W."/>
        </authorList>
    </citation>
    <scope>NUCLEOTIDE SEQUENCE [LARGE SCALE GENOMIC DNA]</scope>
    <source>
        <strain evidence="2">Liverpool</strain>
    </source>
</reference>
<feature type="compositionally biased region" description="Polar residues" evidence="1">
    <location>
        <begin position="188"/>
        <end position="199"/>
    </location>
</feature>
<dbReference type="eggNOG" id="ENOG502SGM0">
    <property type="taxonomic scope" value="Eukaryota"/>
</dbReference>
<organism evidence="2 3">
    <name type="scientific">Aedes aegypti</name>
    <name type="common">Yellowfever mosquito</name>
    <name type="synonym">Culex aegypti</name>
    <dbReference type="NCBI Taxonomy" id="7159"/>
    <lineage>
        <taxon>Eukaryota</taxon>
        <taxon>Metazoa</taxon>
        <taxon>Ecdysozoa</taxon>
        <taxon>Arthropoda</taxon>
        <taxon>Hexapoda</taxon>
        <taxon>Insecta</taxon>
        <taxon>Pterygota</taxon>
        <taxon>Neoptera</taxon>
        <taxon>Endopterygota</taxon>
        <taxon>Diptera</taxon>
        <taxon>Nematocera</taxon>
        <taxon>Culicoidea</taxon>
        <taxon>Culicidae</taxon>
        <taxon>Culicinae</taxon>
        <taxon>Aedini</taxon>
        <taxon>Aedes</taxon>
        <taxon>Stegomyia</taxon>
    </lineage>
</organism>
<accession>Q171E5</accession>
<name>Q171E5_AEDAE</name>
<dbReference type="AlphaFoldDB" id="Q171E5"/>
<reference evidence="2" key="1">
    <citation type="submission" date="2005-10" db="EMBL/GenBank/DDBJ databases">
        <authorList>
            <person name="Loftus B.J."/>
            <person name="Nene V.M."/>
            <person name="Hannick L.I."/>
            <person name="Bidwell S."/>
            <person name="Haas B."/>
            <person name="Amedeo P."/>
            <person name="Orvis J."/>
            <person name="Wortman J.R."/>
            <person name="White O.R."/>
            <person name="Salzberg S."/>
            <person name="Shumway M."/>
            <person name="Koo H."/>
            <person name="Zhao Y."/>
            <person name="Holmes M."/>
            <person name="Miller J."/>
            <person name="Schatz M."/>
            <person name="Pop M."/>
            <person name="Pai G."/>
            <person name="Utterback T."/>
            <person name="Rogers Y.-H."/>
            <person name="Kravitz S."/>
            <person name="Fraser C.M."/>
        </authorList>
    </citation>
    <scope>NUCLEOTIDE SEQUENCE</scope>
    <source>
        <strain evidence="2">Liverpool</strain>
    </source>
</reference>
<evidence type="ECO:0000256" key="1">
    <source>
        <dbReference type="SAM" id="MobiDB-lite"/>
    </source>
</evidence>
<protein>
    <submittedName>
        <fullName evidence="2">AAEL007678-PA</fullName>
    </submittedName>
</protein>